<evidence type="ECO:0000313" key="3">
    <source>
        <dbReference type="EMBL" id="ACN28613.1"/>
    </source>
</evidence>
<evidence type="ECO:0000256" key="1">
    <source>
        <dbReference type="SAM" id="MobiDB-lite"/>
    </source>
</evidence>
<sequence length="154" mass="16039">MAPDTETTLAIRDDEPAAAEVDRSMATDTESPTPTPVPTLAIRDEEEPAAAAGAGAGAQVLEERSVAVILQELLQPRDRRVQASAFFFACGGSVVLHGTVANLADNPEHVLLGFGLFTVGAALAFLTLSGSDRLGRAAARVEEKLRGLFRSPAG</sequence>
<dbReference type="EMBL" id="BT063916">
    <property type="protein sequence ID" value="ACN28613.1"/>
    <property type="molecule type" value="mRNA"/>
</dbReference>
<dbReference type="InParanoid" id="C0P6J7"/>
<feature type="transmembrane region" description="Helical" evidence="2">
    <location>
        <begin position="85"/>
        <end position="104"/>
    </location>
</feature>
<evidence type="ECO:0000256" key="2">
    <source>
        <dbReference type="SAM" id="Phobius"/>
    </source>
</evidence>
<feature type="compositionally biased region" description="Basic and acidic residues" evidence="1">
    <location>
        <begin position="11"/>
        <end position="25"/>
    </location>
</feature>
<keyword evidence="2" id="KW-1133">Transmembrane helix</keyword>
<name>C0P6J7_MAIZE</name>
<proteinExistence type="evidence at transcript level"/>
<reference evidence="4" key="2">
    <citation type="submission" date="2015-12" db="EMBL/GenBank/DDBJ databases">
        <title>Update maize B73 reference genome by single molecule sequencing technologies.</title>
        <authorList>
            <consortium name="Maize Genome Sequencing Project"/>
            <person name="Ware D."/>
        </authorList>
    </citation>
    <scope>NUCLEOTIDE SEQUENCE</scope>
    <source>
        <tissue evidence="4">Seedling</tissue>
    </source>
</reference>
<feature type="transmembrane region" description="Helical" evidence="2">
    <location>
        <begin position="110"/>
        <end position="128"/>
    </location>
</feature>
<feature type="region of interest" description="Disordered" evidence="1">
    <location>
        <begin position="1"/>
        <end position="56"/>
    </location>
</feature>
<dbReference type="OrthoDB" id="696315at2759"/>
<gene>
    <name evidence="4" type="ORF">ZEAMMB73_Zm00001d036615</name>
</gene>
<dbReference type="PaxDb" id="4577-GRMZM2G145583_P01"/>
<dbReference type="EMBL" id="CM000782">
    <property type="protein sequence ID" value="AQK81528.1"/>
    <property type="molecule type" value="Genomic_DNA"/>
</dbReference>
<dbReference type="KEGG" id="zma:100278674"/>
<keyword evidence="2" id="KW-0472">Membrane</keyword>
<dbReference type="ExpressionAtlas" id="C0P6J7">
    <property type="expression patterns" value="baseline and differential"/>
</dbReference>
<organism evidence="3">
    <name type="scientific">Zea mays</name>
    <name type="common">Maize</name>
    <dbReference type="NCBI Taxonomy" id="4577"/>
    <lineage>
        <taxon>Eukaryota</taxon>
        <taxon>Viridiplantae</taxon>
        <taxon>Streptophyta</taxon>
        <taxon>Embryophyta</taxon>
        <taxon>Tracheophyta</taxon>
        <taxon>Spermatophyta</taxon>
        <taxon>Magnoliopsida</taxon>
        <taxon>Liliopsida</taxon>
        <taxon>Poales</taxon>
        <taxon>Poaceae</taxon>
        <taxon>PACMAD clade</taxon>
        <taxon>Panicoideae</taxon>
        <taxon>Andropogonodae</taxon>
        <taxon>Andropogoneae</taxon>
        <taxon>Tripsacinae</taxon>
        <taxon>Zea</taxon>
    </lineage>
</organism>
<protein>
    <submittedName>
        <fullName evidence="3">Uncharacterized protein</fullName>
    </submittedName>
</protein>
<evidence type="ECO:0000313" key="4">
    <source>
        <dbReference type="EMBL" id="AQK81528.1"/>
    </source>
</evidence>
<accession>C0P6J7</accession>
<reference evidence="3" key="1">
    <citation type="journal article" date="2009" name="PLoS Genet.">
        <title>Sequencing, mapping, and analysis of 27,455 maize full-length cDNAs.</title>
        <authorList>
            <person name="Soderlund C."/>
            <person name="Descour A."/>
            <person name="Kudrna D."/>
            <person name="Bomhoff M."/>
            <person name="Boyd L."/>
            <person name="Currie J."/>
            <person name="Angelova A."/>
            <person name="Collura K."/>
            <person name="Wissotski M."/>
            <person name="Ashley E."/>
            <person name="Morrow D."/>
            <person name="Fernandes J."/>
            <person name="Walbot V."/>
            <person name="Yu Y."/>
        </authorList>
    </citation>
    <scope>NUCLEOTIDE SEQUENCE</scope>
    <source>
        <strain evidence="3">B73</strain>
    </source>
</reference>
<dbReference type="AlphaFoldDB" id="C0P6J7"/>
<dbReference type="HOGENOM" id="CLU_1706876_0_0_1"/>
<keyword evidence="2" id="KW-0812">Transmembrane</keyword>
<dbReference type="eggNOG" id="ENOG502R3K5">
    <property type="taxonomic scope" value="Eukaryota"/>
</dbReference>